<dbReference type="Proteomes" id="UP001175227">
    <property type="component" value="Unassembled WGS sequence"/>
</dbReference>
<proteinExistence type="predicted"/>
<name>A0AA39NEG5_9AGAR</name>
<dbReference type="PANTHER" id="PTHR43394">
    <property type="entry name" value="ATP-DEPENDENT PERMEASE MDL1, MITOCHONDRIAL"/>
    <property type="match status" value="1"/>
</dbReference>
<dbReference type="SUPFAM" id="SSF52540">
    <property type="entry name" value="P-loop containing nucleoside triphosphate hydrolases"/>
    <property type="match status" value="1"/>
</dbReference>
<dbReference type="InterPro" id="IPR027417">
    <property type="entry name" value="P-loop_NTPase"/>
</dbReference>
<dbReference type="PROSITE" id="PS50893">
    <property type="entry name" value="ABC_TRANSPORTER_2"/>
    <property type="match status" value="1"/>
</dbReference>
<dbReference type="AlphaFoldDB" id="A0AA39NEG5"/>
<comment type="caution">
    <text evidence="4">The sequence shown here is derived from an EMBL/GenBank/DDBJ whole genome shotgun (WGS) entry which is preliminary data.</text>
</comment>
<dbReference type="InterPro" id="IPR003593">
    <property type="entry name" value="AAA+_ATPase"/>
</dbReference>
<dbReference type="GO" id="GO:0016887">
    <property type="term" value="F:ATP hydrolysis activity"/>
    <property type="evidence" value="ECO:0007669"/>
    <property type="project" value="InterPro"/>
</dbReference>
<accession>A0AA39NEG5</accession>
<dbReference type="GO" id="GO:0005524">
    <property type="term" value="F:ATP binding"/>
    <property type="evidence" value="ECO:0007669"/>
    <property type="project" value="UniProtKB-KW"/>
</dbReference>
<protein>
    <submittedName>
        <fullName evidence="4">P-loop containing nucleoside triphosphate hydrolase protein</fullName>
    </submittedName>
</protein>
<dbReference type="InterPro" id="IPR003439">
    <property type="entry name" value="ABC_transporter-like_ATP-bd"/>
</dbReference>
<evidence type="ECO:0000313" key="5">
    <source>
        <dbReference type="Proteomes" id="UP001175227"/>
    </source>
</evidence>
<evidence type="ECO:0000256" key="2">
    <source>
        <dbReference type="ARBA" id="ARBA00022840"/>
    </source>
</evidence>
<keyword evidence="2" id="KW-0067">ATP-binding</keyword>
<dbReference type="InterPro" id="IPR039421">
    <property type="entry name" value="Type_1_exporter"/>
</dbReference>
<dbReference type="PANTHER" id="PTHR43394:SF1">
    <property type="entry name" value="ATP-BINDING CASSETTE SUB-FAMILY B MEMBER 10, MITOCHONDRIAL"/>
    <property type="match status" value="1"/>
</dbReference>
<dbReference type="Pfam" id="PF00005">
    <property type="entry name" value="ABC_tran"/>
    <property type="match status" value="1"/>
</dbReference>
<gene>
    <name evidence="4" type="ORF">IW261DRAFT_1373917</name>
</gene>
<keyword evidence="5" id="KW-1185">Reference proteome</keyword>
<organism evidence="4 5">
    <name type="scientific">Armillaria novae-zelandiae</name>
    <dbReference type="NCBI Taxonomy" id="153914"/>
    <lineage>
        <taxon>Eukaryota</taxon>
        <taxon>Fungi</taxon>
        <taxon>Dikarya</taxon>
        <taxon>Basidiomycota</taxon>
        <taxon>Agaricomycotina</taxon>
        <taxon>Agaricomycetes</taxon>
        <taxon>Agaricomycetidae</taxon>
        <taxon>Agaricales</taxon>
        <taxon>Marasmiineae</taxon>
        <taxon>Physalacriaceae</taxon>
        <taxon>Armillaria</taxon>
    </lineage>
</organism>
<dbReference type="SMART" id="SM00382">
    <property type="entry name" value="AAA"/>
    <property type="match status" value="1"/>
</dbReference>
<reference evidence="4" key="1">
    <citation type="submission" date="2023-06" db="EMBL/GenBank/DDBJ databases">
        <authorList>
            <consortium name="Lawrence Berkeley National Laboratory"/>
            <person name="Ahrendt S."/>
            <person name="Sahu N."/>
            <person name="Indic B."/>
            <person name="Wong-Bajracharya J."/>
            <person name="Merenyi Z."/>
            <person name="Ke H.-M."/>
            <person name="Monk M."/>
            <person name="Kocsube S."/>
            <person name="Drula E."/>
            <person name="Lipzen A."/>
            <person name="Balint B."/>
            <person name="Henrissat B."/>
            <person name="Andreopoulos B."/>
            <person name="Martin F.M."/>
            <person name="Harder C.B."/>
            <person name="Rigling D."/>
            <person name="Ford K.L."/>
            <person name="Foster G.D."/>
            <person name="Pangilinan J."/>
            <person name="Papanicolaou A."/>
            <person name="Barry K."/>
            <person name="LaButti K."/>
            <person name="Viragh M."/>
            <person name="Koriabine M."/>
            <person name="Yan M."/>
            <person name="Riley R."/>
            <person name="Champramary S."/>
            <person name="Plett K.L."/>
            <person name="Tsai I.J."/>
            <person name="Slot J."/>
            <person name="Sipos G."/>
            <person name="Plett J."/>
            <person name="Nagy L.G."/>
            <person name="Grigoriev I.V."/>
        </authorList>
    </citation>
    <scope>NUCLEOTIDE SEQUENCE</scope>
    <source>
        <strain evidence="4">ICMP 16352</strain>
    </source>
</reference>
<feature type="domain" description="ABC transporter" evidence="3">
    <location>
        <begin position="406"/>
        <end position="677"/>
    </location>
</feature>
<keyword evidence="1" id="KW-0547">Nucleotide-binding</keyword>
<evidence type="ECO:0000259" key="3">
    <source>
        <dbReference type="PROSITE" id="PS50893"/>
    </source>
</evidence>
<sequence length="688" mass="77617">MRNPLNLRRRTVPRENLAKDDKREVETFQLGVWKVSILKAFKSPSNLRNQFLDLKDALRYIRRLVIDVYTLEPVLTTLFVFNKIWSGVQSGLLLYFSSQILRMVEIGLIHGAADIDAILKALVVRTIFVVFAAVLQWESERFQATLKTRITTHFELLLMRAQLRTDLPTSQEPRNKVRATSHEAWRSFTGIVEFLTDLSNIMGQLVLIVEASRSSGSPLFTSLCILKPLFLAFTGRNLWSIPHIVHTDNVHRQRMKALNSMSSPRYRSEVLGSDIVNYIINEYQNAGQLLGGLSDEWATLQYMTRTSPIWQITNNIFGDMPIIYCAIVYILYPNRLSLSSIAILQQSSQHLDSAVGSVVTNINLFQRRYQRLKNIYDSSNIANTLLDGDIAYPNTSEEEECRGISFELHDVSFSYLGSQSTKPALSNINLSIRPGQMVVIVGSNGSGKSTILKLLSRFYDPTSAPDSILLDGIPIYRYRMSDLRRATAILTQDHSLFPLSLGENIGLGYVEKVNDAEMIDRSAEKGGASYCLKKLEWGKETKLRTDNEAHGSNLPDDPAHPLQVELEKLQKNIELSGGEKQRIVAARTFMRFETGKVRFVAVDEPTSALDSEGEFALFNNLIQAREGKTMIFVTHRFGHLTKCADLVVCMKDGTIVETGTHEELMARQGEYAKLYNIQASAFIDHDSS</sequence>
<keyword evidence="4" id="KW-0378">Hydrolase</keyword>
<evidence type="ECO:0000313" key="4">
    <source>
        <dbReference type="EMBL" id="KAK0464132.1"/>
    </source>
</evidence>
<dbReference type="GO" id="GO:0015421">
    <property type="term" value="F:ABC-type oligopeptide transporter activity"/>
    <property type="evidence" value="ECO:0007669"/>
    <property type="project" value="TreeGrafter"/>
</dbReference>
<dbReference type="Gene3D" id="3.40.50.300">
    <property type="entry name" value="P-loop containing nucleotide triphosphate hydrolases"/>
    <property type="match status" value="1"/>
</dbReference>
<dbReference type="EMBL" id="JAUEPR010000100">
    <property type="protein sequence ID" value="KAK0464132.1"/>
    <property type="molecule type" value="Genomic_DNA"/>
</dbReference>
<evidence type="ECO:0000256" key="1">
    <source>
        <dbReference type="ARBA" id="ARBA00022741"/>
    </source>
</evidence>